<dbReference type="EMBL" id="MU827343">
    <property type="protein sequence ID" value="KAJ7352988.1"/>
    <property type="molecule type" value="Genomic_DNA"/>
</dbReference>
<gene>
    <name evidence="1" type="primary">TDRD9</name>
    <name evidence="1" type="ORF">OS493_032927</name>
</gene>
<evidence type="ECO:0000313" key="2">
    <source>
        <dbReference type="Proteomes" id="UP001163046"/>
    </source>
</evidence>
<keyword evidence="1" id="KW-0067">ATP-binding</keyword>
<sequence>MRPDRDMRQYTGALVGLGYDPRTSEALLPDHDSELVFDVDITEDDIIGINSLRTAINLAFQSEQAMAEWGTPAVERIQNASRSMILKLVLKRRENKNPCSFSRSGCWNQIDPAYILHAGSSDEGTTDVRTDGGLLYTLHKGIAISGKPLEDEDEESRLKFAERQEKMEWLRSLEGRSSEQFPEEVVCPLCNVVCRHPRGVSMHLRSTGHREMEAPYED</sequence>
<keyword evidence="1" id="KW-0547">Nucleotide-binding</keyword>
<evidence type="ECO:0000313" key="1">
    <source>
        <dbReference type="EMBL" id="KAJ7352988.1"/>
    </source>
</evidence>
<dbReference type="AlphaFoldDB" id="A0A9W9YJ96"/>
<dbReference type="OrthoDB" id="66977at2759"/>
<keyword evidence="1" id="KW-0347">Helicase</keyword>
<keyword evidence="2" id="KW-1185">Reference proteome</keyword>
<keyword evidence="1" id="KW-0378">Hydrolase</keyword>
<accession>A0A9W9YJ96</accession>
<dbReference type="GO" id="GO:0003724">
    <property type="term" value="F:RNA helicase activity"/>
    <property type="evidence" value="ECO:0007669"/>
    <property type="project" value="UniProtKB-EC"/>
</dbReference>
<dbReference type="GO" id="GO:0016787">
    <property type="term" value="F:hydrolase activity"/>
    <property type="evidence" value="ECO:0007669"/>
    <property type="project" value="UniProtKB-KW"/>
</dbReference>
<dbReference type="EC" id="3.6.4.13" evidence="1"/>
<reference evidence="1" key="1">
    <citation type="submission" date="2023-01" db="EMBL/GenBank/DDBJ databases">
        <title>Genome assembly of the deep-sea coral Lophelia pertusa.</title>
        <authorList>
            <person name="Herrera S."/>
            <person name="Cordes E."/>
        </authorList>
    </citation>
    <scope>NUCLEOTIDE SEQUENCE</scope>
    <source>
        <strain evidence="1">USNM1676648</strain>
        <tissue evidence="1">Polyp</tissue>
    </source>
</reference>
<organism evidence="1 2">
    <name type="scientific">Desmophyllum pertusum</name>
    <dbReference type="NCBI Taxonomy" id="174260"/>
    <lineage>
        <taxon>Eukaryota</taxon>
        <taxon>Metazoa</taxon>
        <taxon>Cnidaria</taxon>
        <taxon>Anthozoa</taxon>
        <taxon>Hexacorallia</taxon>
        <taxon>Scleractinia</taxon>
        <taxon>Caryophylliina</taxon>
        <taxon>Caryophylliidae</taxon>
        <taxon>Desmophyllum</taxon>
    </lineage>
</organism>
<protein>
    <submittedName>
        <fullName evidence="1">ATP-dependent RNA helicase tdrd9</fullName>
        <ecNumber evidence="1">3.6.4.13</ecNumber>
    </submittedName>
</protein>
<name>A0A9W9YJ96_9CNID</name>
<dbReference type="Proteomes" id="UP001163046">
    <property type="component" value="Unassembled WGS sequence"/>
</dbReference>
<comment type="caution">
    <text evidence="1">The sequence shown here is derived from an EMBL/GenBank/DDBJ whole genome shotgun (WGS) entry which is preliminary data.</text>
</comment>
<proteinExistence type="predicted"/>